<keyword evidence="6" id="KW-0906">Nuclear pore complex</keyword>
<dbReference type="InterPro" id="IPR048883">
    <property type="entry name" value="Nup188_N-subdom_III"/>
</dbReference>
<dbReference type="Pfam" id="PF21094">
    <property type="entry name" value="Nup188_SH3-like"/>
    <property type="match status" value="1"/>
</dbReference>
<evidence type="ECO:0000313" key="14">
    <source>
        <dbReference type="EMBL" id="KAK4115026.1"/>
    </source>
</evidence>
<dbReference type="Pfam" id="PF10487">
    <property type="entry name" value="Nup188_N"/>
    <property type="match status" value="1"/>
</dbReference>
<dbReference type="Pfam" id="PF18378">
    <property type="entry name" value="Nup188_C"/>
    <property type="match status" value="1"/>
</dbReference>
<dbReference type="Pfam" id="PF21093">
    <property type="entry name" value="Nup188_N-subdom_III"/>
    <property type="match status" value="1"/>
</dbReference>
<evidence type="ECO:0000256" key="6">
    <source>
        <dbReference type="ARBA" id="ARBA00023132"/>
    </source>
</evidence>
<protein>
    <recommendedName>
        <fullName evidence="9">Nucleoporin NUP188</fullName>
    </recommendedName>
</protein>
<evidence type="ECO:0000256" key="5">
    <source>
        <dbReference type="ARBA" id="ARBA00023010"/>
    </source>
</evidence>
<dbReference type="InterPro" id="IPR041634">
    <property type="entry name" value="Nup188_C"/>
</dbReference>
<dbReference type="EMBL" id="MU853335">
    <property type="protein sequence ID" value="KAK4115026.1"/>
    <property type="molecule type" value="Genomic_DNA"/>
</dbReference>
<dbReference type="RefSeq" id="XP_064672596.1">
    <property type="nucleotide sequence ID" value="XM_064812945.1"/>
</dbReference>
<sequence length="1866" mass="205500">MATLTDRTYFPPLEECLSGRRIILSWKIVASSLEDSSSDRLASAAVSAFLRDGYVQQLLKEPTRPFEPPSNQSKLDFETKTGAINIVPSPTDPYDLDTIKGDARWLSKNANVNEVAALRIVLVEYQSRARSHLTGPLSTQDVANIQEAAGVTDAQASGILAFLNVTTVADAESTWADFESETRRRQRLLATYLSERRSFLSAADGLITFLLHSRSSTAYPEANVLRQAVMKDAFDFDDAALHPDMSQLDSLAPTYIGILDDCMNRAREGPAAMDQQIMTAQLEVDWVRTALTEAIHAMSLTFQILDLKTPAFTAVEVVSRWFAFVDTYEFLEPVVGDHELIAELVMPLRSMVTAISLKLLNIDRALLYLTQEVDLLENEDSYIDSTDALTHIHTVITAAANACLMTAAPVVFAWSLILHQMHLNYQERAERRDLLQNQRAQAGFELEFEPSGSGRPRRNSAGSIVSIETSQYDAFLVSQQLERDIQLAENMAMVVTSQGSVYDVMSEMAVCLGGSQVAAFRPIVGARARIAFLDLLKGSVHVIGYRSEPVSCLLSVLSAGTRYWDMPLESANGAARMLYARMLEQGGLRDKYTAQSQSRFPYEFLPFSSLCRILSAALVSDEEKSEVITGLLLRTPSLTVDWNSRWDTSYELVNEDENTNSFRLTHDIDLFDSTSRSKRRFSPDEKLTIPAGTFGRFVTDVGRVCKLEFEHSALALFGKRLEVNLMGVIYDSGLAFLTGDEVIEGISLIATVLRADVLRASAPSKADSDQGMRILREASRLLPRAKDIISVVCDTMDSLIEEELADLDGPKIAALSSCVQFLHATLPVCPGRVWAYMSRCALLNSDTRAGRLSKVMGNLDMAAERFDLLLSAVKLFSSLVESSMTSAVQRRIVTNLNSRPKGEESPWLGTSDKILSRVTLSIAQTAIDIFESSATWRFTSEVDRSSLVRDVVGIMHKLLSYTYSIGSTDVQQSLTSTLAPAAGYIVESFLSTSSSSLRFQPLLATLLAAFQLPDSTLYPQRSRIVSERLTSVLEFATILLRVADHLDQPSAVIQSQLFKSASLVARLPAVRHSFRMPAISLLSALVESAGKASGEPPSLLGYLGPQISRSFIQIASQLDKPFDRTPEVAGTWRFFSTIVRSRQQWMANCLLTGKTPREALKGDAKISQLTAGSVLSAALEKLRSISNIPSQESLAVLDFFTAAQNYWPWTIFAMQKDKAFLQDLRTYVRELKSPTVIAKAEPAEAGYQARIAAYIAETFAMQLYHLRQMRQEQGFATDLVNDLDYFLRDGVHVSGYNASLHANFARNFAKRYPGCSVDDFKRTLLVARDLGSNYYYDLDFAESMLRYDAGWAGSRQNGFRREMETANLNLSLVEAQVALFRAWEYLLLELSICLLRKNPAVAKQMLQVAEQCLEANQRPQPPENIFVVLSHSRANLALTVLQRLADCSRLPRDITQLLMLISATIYGVENPFSQGQISYFRTLLKILFVILRSTRHSANSPASKSNNSEPETHAAVTQLVLNILERVVARSFRTLAALVHEPDSPTAPEDLALLTAVLQACLSVPGIDQCQVQVLNIMASHDILQVATSLFSWSDRLTSQKGDGSNNDPVYGELALLFLLELSALPLIAEQLANDNLLGHLTSANLSGYMRRENVSPFADDPGAARCYAIWAKGILPLLLNILGVVGATFAPEVAIVLNQFPNLLRSSAERLEAPGLSRTATSTTAAATAKASASSPPSASSTSMALQRHGGGPQFLALVAISEVHSLALLTRVLAKLRMNNNRDIPEVAGWDAGAVLENVEFWLASRKLLRERLLPLGPREVEWRRMAPVGEAAGCANRLEEKAVGLLEGVRDVLADALAEEGGE</sequence>
<evidence type="ECO:0000256" key="9">
    <source>
        <dbReference type="ARBA" id="ARBA00040174"/>
    </source>
</evidence>
<feature type="compositionally biased region" description="Low complexity" evidence="10">
    <location>
        <begin position="1720"/>
        <end position="1744"/>
    </location>
</feature>
<dbReference type="GO" id="GO:0006606">
    <property type="term" value="P:protein import into nucleus"/>
    <property type="evidence" value="ECO:0007669"/>
    <property type="project" value="TreeGrafter"/>
</dbReference>
<evidence type="ECO:0000256" key="2">
    <source>
        <dbReference type="ARBA" id="ARBA00022448"/>
    </source>
</evidence>
<evidence type="ECO:0000256" key="10">
    <source>
        <dbReference type="SAM" id="MobiDB-lite"/>
    </source>
</evidence>
<dbReference type="Gene3D" id="1.25.10.70">
    <property type="match status" value="1"/>
</dbReference>
<dbReference type="GO" id="GO:0006405">
    <property type="term" value="P:RNA export from nucleus"/>
    <property type="evidence" value="ECO:0007669"/>
    <property type="project" value="TreeGrafter"/>
</dbReference>
<dbReference type="GO" id="GO:0044611">
    <property type="term" value="C:nuclear pore inner ring"/>
    <property type="evidence" value="ECO:0007669"/>
    <property type="project" value="TreeGrafter"/>
</dbReference>
<evidence type="ECO:0000259" key="11">
    <source>
        <dbReference type="Pfam" id="PF10487"/>
    </source>
</evidence>
<dbReference type="PANTHER" id="PTHR31431">
    <property type="entry name" value="NUCLEOPORIN NUP188 HOMOLOG"/>
    <property type="match status" value="1"/>
</dbReference>
<evidence type="ECO:0000313" key="15">
    <source>
        <dbReference type="Proteomes" id="UP001302812"/>
    </source>
</evidence>
<keyword evidence="2" id="KW-0813">Transport</keyword>
<evidence type="ECO:0000259" key="13">
    <source>
        <dbReference type="Pfam" id="PF21093"/>
    </source>
</evidence>
<evidence type="ECO:0000256" key="3">
    <source>
        <dbReference type="ARBA" id="ARBA00022816"/>
    </source>
</evidence>
<feature type="domain" description="Nucleoporin Nup188 N-terminal" evidence="11">
    <location>
        <begin position="173"/>
        <end position="432"/>
    </location>
</feature>
<keyword evidence="5" id="KW-0811">Translocation</keyword>
<feature type="domain" description="Nucleoporin Nup188 N-terminal subdomain III" evidence="13">
    <location>
        <begin position="756"/>
        <end position="1154"/>
    </location>
</feature>
<comment type="caution">
    <text evidence="14">The sequence shown here is derived from an EMBL/GenBank/DDBJ whole genome shotgun (WGS) entry which is preliminary data.</text>
</comment>
<keyword evidence="15" id="KW-1185">Reference proteome</keyword>
<dbReference type="PANTHER" id="PTHR31431:SF1">
    <property type="entry name" value="NUCLEOPORIN NUP188"/>
    <property type="match status" value="1"/>
</dbReference>
<keyword evidence="7" id="KW-0539">Nucleus</keyword>
<dbReference type="Proteomes" id="UP001302812">
    <property type="component" value="Unassembled WGS sequence"/>
</dbReference>
<dbReference type="InterPro" id="IPR018864">
    <property type="entry name" value="Nucleoporin_Nup188_N"/>
</dbReference>
<evidence type="ECO:0000256" key="1">
    <source>
        <dbReference type="ARBA" id="ARBA00004567"/>
    </source>
</evidence>
<dbReference type="GO" id="GO:0017056">
    <property type="term" value="F:structural constituent of nuclear pore"/>
    <property type="evidence" value="ECO:0007669"/>
    <property type="project" value="InterPro"/>
</dbReference>
<comment type="similarity">
    <text evidence="8">Belongs to the Nup188 family.</text>
</comment>
<comment type="subcellular location">
    <subcellularLocation>
        <location evidence="1">Nucleus</location>
        <location evidence="1">Nuclear pore complex</location>
    </subcellularLocation>
</comment>
<name>A0AAN6YUY1_9PEZI</name>
<keyword evidence="3" id="KW-0509">mRNA transport</keyword>
<dbReference type="GeneID" id="89937070"/>
<keyword evidence="4" id="KW-0653">Protein transport</keyword>
<evidence type="ECO:0000256" key="7">
    <source>
        <dbReference type="ARBA" id="ARBA00023242"/>
    </source>
</evidence>
<accession>A0AAN6YUY1</accession>
<evidence type="ECO:0000256" key="8">
    <source>
        <dbReference type="ARBA" id="ARBA00038387"/>
    </source>
</evidence>
<evidence type="ECO:0000256" key="4">
    <source>
        <dbReference type="ARBA" id="ARBA00022927"/>
    </source>
</evidence>
<gene>
    <name evidence="14" type="ORF">N656DRAFT_747711</name>
</gene>
<reference evidence="14" key="1">
    <citation type="journal article" date="2023" name="Mol. Phylogenet. Evol.">
        <title>Genome-scale phylogeny and comparative genomics of the fungal order Sordariales.</title>
        <authorList>
            <person name="Hensen N."/>
            <person name="Bonometti L."/>
            <person name="Westerberg I."/>
            <person name="Brannstrom I.O."/>
            <person name="Guillou S."/>
            <person name="Cros-Aarteil S."/>
            <person name="Calhoun S."/>
            <person name="Haridas S."/>
            <person name="Kuo A."/>
            <person name="Mondo S."/>
            <person name="Pangilinan J."/>
            <person name="Riley R."/>
            <person name="LaButti K."/>
            <person name="Andreopoulos B."/>
            <person name="Lipzen A."/>
            <person name="Chen C."/>
            <person name="Yan M."/>
            <person name="Daum C."/>
            <person name="Ng V."/>
            <person name="Clum A."/>
            <person name="Steindorff A."/>
            <person name="Ohm R.A."/>
            <person name="Martin F."/>
            <person name="Silar P."/>
            <person name="Natvig D.O."/>
            <person name="Lalanne C."/>
            <person name="Gautier V."/>
            <person name="Ament-Velasquez S.L."/>
            <person name="Kruys A."/>
            <person name="Hutchinson M.I."/>
            <person name="Powell A.J."/>
            <person name="Barry K."/>
            <person name="Miller A.N."/>
            <person name="Grigoriev I.V."/>
            <person name="Debuchy R."/>
            <person name="Gladieux P."/>
            <person name="Hiltunen Thoren M."/>
            <person name="Johannesson H."/>
        </authorList>
    </citation>
    <scope>NUCLEOTIDE SEQUENCE</scope>
    <source>
        <strain evidence="14">CBS 508.74</strain>
    </source>
</reference>
<feature type="region of interest" description="Disordered" evidence="10">
    <location>
        <begin position="1716"/>
        <end position="1747"/>
    </location>
</feature>
<feature type="domain" description="Nuclear pore protein Nup188 C-terminal" evidence="12">
    <location>
        <begin position="1457"/>
        <end position="1856"/>
    </location>
</feature>
<dbReference type="InterPro" id="IPR044840">
    <property type="entry name" value="Nup188"/>
</dbReference>
<dbReference type="GO" id="GO:0051028">
    <property type="term" value="P:mRNA transport"/>
    <property type="evidence" value="ECO:0007669"/>
    <property type="project" value="UniProtKB-KW"/>
</dbReference>
<evidence type="ECO:0000259" key="12">
    <source>
        <dbReference type="Pfam" id="PF18378"/>
    </source>
</evidence>
<proteinExistence type="inferred from homology"/>
<organism evidence="14 15">
    <name type="scientific">Canariomyces notabilis</name>
    <dbReference type="NCBI Taxonomy" id="2074819"/>
    <lineage>
        <taxon>Eukaryota</taxon>
        <taxon>Fungi</taxon>
        <taxon>Dikarya</taxon>
        <taxon>Ascomycota</taxon>
        <taxon>Pezizomycotina</taxon>
        <taxon>Sordariomycetes</taxon>
        <taxon>Sordariomycetidae</taxon>
        <taxon>Sordariales</taxon>
        <taxon>Chaetomiaceae</taxon>
        <taxon>Canariomyces</taxon>
    </lineage>
</organism>
<reference evidence="14" key="2">
    <citation type="submission" date="2023-05" db="EMBL/GenBank/DDBJ databases">
        <authorList>
            <consortium name="Lawrence Berkeley National Laboratory"/>
            <person name="Steindorff A."/>
            <person name="Hensen N."/>
            <person name="Bonometti L."/>
            <person name="Westerberg I."/>
            <person name="Brannstrom I.O."/>
            <person name="Guillou S."/>
            <person name="Cros-Aarteil S."/>
            <person name="Calhoun S."/>
            <person name="Haridas S."/>
            <person name="Kuo A."/>
            <person name="Mondo S."/>
            <person name="Pangilinan J."/>
            <person name="Riley R."/>
            <person name="Labutti K."/>
            <person name="Andreopoulos B."/>
            <person name="Lipzen A."/>
            <person name="Chen C."/>
            <person name="Yanf M."/>
            <person name="Daum C."/>
            <person name="Ng V."/>
            <person name="Clum A."/>
            <person name="Ohm R."/>
            <person name="Martin F."/>
            <person name="Silar P."/>
            <person name="Natvig D."/>
            <person name="Lalanne C."/>
            <person name="Gautier V."/>
            <person name="Ament-Velasquez S.L."/>
            <person name="Kruys A."/>
            <person name="Hutchinson M.I."/>
            <person name="Powell A.J."/>
            <person name="Barry K."/>
            <person name="Miller A.N."/>
            <person name="Grigoriev I.V."/>
            <person name="Debuchy R."/>
            <person name="Gladieux P."/>
            <person name="Thoren M.H."/>
            <person name="Johannesson H."/>
        </authorList>
    </citation>
    <scope>NUCLEOTIDE SEQUENCE</scope>
    <source>
        <strain evidence="14">CBS 508.74</strain>
    </source>
</reference>